<dbReference type="Pfam" id="PF06351">
    <property type="entry name" value="Allene_ox_cyc"/>
    <property type="match status" value="1"/>
</dbReference>
<dbReference type="InterPro" id="IPR034871">
    <property type="entry name" value="Allene_oxi_cyc_sf"/>
</dbReference>
<accession>A0A4D6QFT9</accession>
<dbReference type="InterPro" id="IPR044859">
    <property type="entry name" value="Allene_oxi_cyc_Dirigent"/>
</dbReference>
<dbReference type="GO" id="GO:0046423">
    <property type="term" value="F:allene-oxide cyclase activity"/>
    <property type="evidence" value="ECO:0007669"/>
    <property type="project" value="UniProtKB-EC"/>
</dbReference>
<evidence type="ECO:0000256" key="8">
    <source>
        <dbReference type="ARBA" id="ARBA00049891"/>
    </source>
</evidence>
<dbReference type="EMBL" id="MH925237">
    <property type="protein sequence ID" value="QCF46587.1"/>
    <property type="molecule type" value="mRNA"/>
</dbReference>
<keyword evidence="6" id="KW-0809">Transit peptide</keyword>
<evidence type="ECO:0000256" key="5">
    <source>
        <dbReference type="ARBA" id="ARBA00022640"/>
    </source>
</evidence>
<gene>
    <name evidence="9" type="primary">AOC</name>
</gene>
<dbReference type="AlphaFoldDB" id="A0A4D6QFT9"/>
<comment type="similarity">
    <text evidence="2">Belongs to the allene oxide cyclase family.</text>
</comment>
<dbReference type="PANTHER" id="PTHR31843:SF11">
    <property type="entry name" value="ALLENE OXIDE CYCLASE 4, CHLOROPLASTIC"/>
    <property type="match status" value="1"/>
</dbReference>
<evidence type="ECO:0000256" key="2">
    <source>
        <dbReference type="ARBA" id="ARBA00007982"/>
    </source>
</evidence>
<protein>
    <recommendedName>
        <fullName evidence="3">allene-oxide cyclase</fullName>
        <ecNumber evidence="3">5.3.99.6</ecNumber>
    </recommendedName>
</protein>
<reference evidence="9" key="1">
    <citation type="submission" date="2018-09" db="EMBL/GenBank/DDBJ databases">
        <title>Transcriptome sequencing and physiological analysis of Pohlia nutans under salt stress reveal the important roles of ROS-scavenging system.</title>
        <authorList>
            <person name="Zhang W."/>
            <person name="Liu S."/>
            <person name="Li C."/>
            <person name="Zhang P."/>
            <person name="Zhang P."/>
        </authorList>
    </citation>
    <scope>NUCLEOTIDE SEQUENCE</scope>
    <source>
        <strain evidence="9">Antarctic Moss No.L</strain>
    </source>
</reference>
<dbReference type="PANTHER" id="PTHR31843">
    <property type="entry name" value="ALLENE OXIDE CYCLASE 4, CHLOROPLASTIC"/>
    <property type="match status" value="1"/>
</dbReference>
<proteinExistence type="evidence at transcript level"/>
<comment type="subcellular location">
    <subcellularLocation>
        <location evidence="1">Plastid</location>
        <location evidence="1">Chloroplast</location>
    </subcellularLocation>
</comment>
<keyword evidence="5" id="KW-0934">Plastid</keyword>
<evidence type="ECO:0000256" key="7">
    <source>
        <dbReference type="ARBA" id="ARBA00023235"/>
    </source>
</evidence>
<evidence type="ECO:0000256" key="1">
    <source>
        <dbReference type="ARBA" id="ARBA00004229"/>
    </source>
</evidence>
<organism evidence="9">
    <name type="scientific">Pohlia nutans</name>
    <dbReference type="NCBI Taxonomy" id="140635"/>
    <lineage>
        <taxon>Eukaryota</taxon>
        <taxon>Viridiplantae</taxon>
        <taxon>Streptophyta</taxon>
        <taxon>Embryophyta</taxon>
        <taxon>Bryophyta</taxon>
        <taxon>Bryophytina</taxon>
        <taxon>Bryopsida</taxon>
        <taxon>Bryidae</taxon>
        <taxon>Bryanae</taxon>
        <taxon>Bryales</taxon>
        <taxon>Mniaceae</taxon>
        <taxon>Pohlia</taxon>
    </lineage>
</organism>
<keyword evidence="7" id="KW-0413">Isomerase</keyword>
<dbReference type="GO" id="GO:0009695">
    <property type="term" value="P:jasmonic acid biosynthetic process"/>
    <property type="evidence" value="ECO:0007669"/>
    <property type="project" value="InterPro"/>
</dbReference>
<dbReference type="SUPFAM" id="SSF141493">
    <property type="entry name" value="Allene oxide cyclase-like"/>
    <property type="match status" value="1"/>
</dbReference>
<dbReference type="GO" id="GO:0009507">
    <property type="term" value="C:chloroplast"/>
    <property type="evidence" value="ECO:0007669"/>
    <property type="project" value="UniProtKB-SubCell"/>
</dbReference>
<dbReference type="InterPro" id="IPR009410">
    <property type="entry name" value="Allene_ox_cyc"/>
</dbReference>
<keyword evidence="4" id="KW-0150">Chloroplast</keyword>
<evidence type="ECO:0000256" key="3">
    <source>
        <dbReference type="ARBA" id="ARBA00012209"/>
    </source>
</evidence>
<dbReference type="Gene3D" id="2.40.480.10">
    <property type="entry name" value="Allene oxide cyclase-like"/>
    <property type="match status" value="1"/>
</dbReference>
<name>A0A4D6QFT9_9BRYO</name>
<evidence type="ECO:0000256" key="6">
    <source>
        <dbReference type="ARBA" id="ARBA00022946"/>
    </source>
</evidence>
<evidence type="ECO:0000256" key="4">
    <source>
        <dbReference type="ARBA" id="ARBA00022528"/>
    </source>
</evidence>
<comment type="catalytic activity">
    <reaction evidence="8">
        <text>(9Z,13S,15Z)-12,13-epoxyoctadeca-9,11,15-trienoate = (9S,13S,15Z)-12-oxophyto-10,15-dienoate</text>
        <dbReference type="Rhea" id="RHEA:22592"/>
        <dbReference type="ChEBI" id="CHEBI:36438"/>
        <dbReference type="ChEBI" id="CHEBI:57411"/>
        <dbReference type="EC" id="5.3.99.6"/>
    </reaction>
</comment>
<evidence type="ECO:0000313" key="9">
    <source>
        <dbReference type="EMBL" id="QCF46587.1"/>
    </source>
</evidence>
<dbReference type="EC" id="5.3.99.6" evidence="3"/>
<sequence>MAAMAGVSGVVVSNYALIGNARAMTKGVAITRCAAQPLQQKPVKLVKEVARERNSAEDLLEQWARQPVSSGSETEAVRRLFMWDALPKKEDVQLLSVYEINEHDRDSPAFLPFSTINISKSNSTAKDNSAGWMDGLHNLWSTLSGGHQHGLGDLVPFSNKIYDSSLKVRLGVTAGLTMVVKAYPGKGDRHLTKHKYFFPDRYEAMYTFYLGDMGHVSAQGPFSTFEDTLLTITGGAGLFQEAKGVIHLHNITPFKLFYTFHVRGVPELPSILTSSPVQPSEYVQPCREAVSCKPGFALPNYSD</sequence>